<proteinExistence type="predicted"/>
<dbReference type="AlphaFoldDB" id="A0A495X4Y1"/>
<comment type="caution">
    <text evidence="2">The sequence shown here is derived from an EMBL/GenBank/DDBJ whole genome shotgun (WGS) entry which is preliminary data.</text>
</comment>
<dbReference type="EMBL" id="RBXR01000001">
    <property type="protein sequence ID" value="RKT68987.1"/>
    <property type="molecule type" value="Genomic_DNA"/>
</dbReference>
<name>A0A495X4Y1_9PSEU</name>
<feature type="transmembrane region" description="Helical" evidence="1">
    <location>
        <begin position="143"/>
        <end position="160"/>
    </location>
</feature>
<keyword evidence="1" id="KW-0472">Membrane</keyword>
<evidence type="ECO:0000256" key="1">
    <source>
        <dbReference type="SAM" id="Phobius"/>
    </source>
</evidence>
<evidence type="ECO:0000313" key="2">
    <source>
        <dbReference type="EMBL" id="RKT68987.1"/>
    </source>
</evidence>
<dbReference type="Proteomes" id="UP000272729">
    <property type="component" value="Unassembled WGS sequence"/>
</dbReference>
<evidence type="ECO:0000313" key="3">
    <source>
        <dbReference type="Proteomes" id="UP000272729"/>
    </source>
</evidence>
<sequence>MSKVSTTIKLRAAAFATAGVAFLLYPVLRPYADESTITGLGVMSTTAWVAAHLLAVVGFLLVSLALTGTARAITTAGAVLTSVYYGAETFGLFALGQRAATTPEVLQMVDAVRYHPAAITVFALGLLLLAVGAIAAARDFGRIALPYAAGFVLFLPQFFTAPPVRMAHGALLLVGCLLIARKLWKS</sequence>
<dbReference type="OrthoDB" id="8224664at2"/>
<feature type="transmembrane region" description="Helical" evidence="1">
    <location>
        <begin position="12"/>
        <end position="28"/>
    </location>
</feature>
<keyword evidence="1" id="KW-0812">Transmembrane</keyword>
<feature type="transmembrane region" description="Helical" evidence="1">
    <location>
        <begin position="48"/>
        <end position="66"/>
    </location>
</feature>
<reference evidence="2 3" key="1">
    <citation type="submission" date="2018-10" db="EMBL/GenBank/DDBJ databases">
        <title>Sequencing the genomes of 1000 actinobacteria strains.</title>
        <authorList>
            <person name="Klenk H.-P."/>
        </authorList>
    </citation>
    <scope>NUCLEOTIDE SEQUENCE [LARGE SCALE GENOMIC DNA]</scope>
    <source>
        <strain evidence="2 3">DSM 43911</strain>
    </source>
</reference>
<gene>
    <name evidence="2" type="ORF">DFJ66_2180</name>
</gene>
<feature type="transmembrane region" description="Helical" evidence="1">
    <location>
        <begin position="114"/>
        <end position="136"/>
    </location>
</feature>
<dbReference type="RefSeq" id="WP_121220401.1">
    <property type="nucleotide sequence ID" value="NZ_JBIUBA010000042.1"/>
</dbReference>
<protein>
    <submittedName>
        <fullName evidence="2">Uncharacterized protein</fullName>
    </submittedName>
</protein>
<feature type="transmembrane region" description="Helical" evidence="1">
    <location>
        <begin position="73"/>
        <end position="94"/>
    </location>
</feature>
<organism evidence="2 3">
    <name type="scientific">Saccharothrix variisporea</name>
    <dbReference type="NCBI Taxonomy" id="543527"/>
    <lineage>
        <taxon>Bacteria</taxon>
        <taxon>Bacillati</taxon>
        <taxon>Actinomycetota</taxon>
        <taxon>Actinomycetes</taxon>
        <taxon>Pseudonocardiales</taxon>
        <taxon>Pseudonocardiaceae</taxon>
        <taxon>Saccharothrix</taxon>
    </lineage>
</organism>
<accession>A0A495X4Y1</accession>
<keyword evidence="1" id="KW-1133">Transmembrane helix</keyword>
<keyword evidence="3" id="KW-1185">Reference proteome</keyword>
<feature type="transmembrane region" description="Helical" evidence="1">
    <location>
        <begin position="166"/>
        <end position="184"/>
    </location>
</feature>